<evidence type="ECO:0000256" key="3">
    <source>
        <dbReference type="ARBA" id="ARBA00009986"/>
    </source>
</evidence>
<dbReference type="InterPro" id="IPR002347">
    <property type="entry name" value="SDR_fam"/>
</dbReference>
<organism evidence="13 14">
    <name type="scientific">Chlorella sorokiniana</name>
    <name type="common">Freshwater green alga</name>
    <dbReference type="NCBI Taxonomy" id="3076"/>
    <lineage>
        <taxon>Eukaryota</taxon>
        <taxon>Viridiplantae</taxon>
        <taxon>Chlorophyta</taxon>
        <taxon>core chlorophytes</taxon>
        <taxon>Trebouxiophyceae</taxon>
        <taxon>Chlorellales</taxon>
        <taxon>Chlorellaceae</taxon>
        <taxon>Chlorella clade</taxon>
        <taxon>Chlorella</taxon>
    </lineage>
</organism>
<comment type="similarity">
    <text evidence="2">Belongs to the short-chain dehydrogenases/reductases (SDR) family. FabI subfamily.</text>
</comment>
<dbReference type="InterPro" id="IPR015590">
    <property type="entry name" value="Aldehyde_DH_dom"/>
</dbReference>
<evidence type="ECO:0000256" key="6">
    <source>
        <dbReference type="ARBA" id="ARBA00023002"/>
    </source>
</evidence>
<dbReference type="SUPFAM" id="SSF51735">
    <property type="entry name" value="NAD(P)-binding Rossmann-fold domains"/>
    <property type="match status" value="1"/>
</dbReference>
<dbReference type="SUPFAM" id="SSF53720">
    <property type="entry name" value="ALDH-like"/>
    <property type="match status" value="1"/>
</dbReference>
<feature type="domain" description="Aldehyde dehydrogenase" evidence="12">
    <location>
        <begin position="617"/>
        <end position="1081"/>
    </location>
</feature>
<dbReference type="GO" id="GO:0004318">
    <property type="term" value="F:enoyl-[acyl-carrier-protein] reductase (NADH) activity"/>
    <property type="evidence" value="ECO:0007669"/>
    <property type="project" value="InterPro"/>
</dbReference>
<dbReference type="Gene3D" id="3.40.309.10">
    <property type="entry name" value="Aldehyde Dehydrogenase, Chain A, domain 2"/>
    <property type="match status" value="1"/>
</dbReference>
<dbReference type="Gene3D" id="3.40.50.720">
    <property type="entry name" value="NAD(P)-binding Rossmann-like Domain"/>
    <property type="match status" value="1"/>
</dbReference>
<feature type="active site" evidence="10">
    <location>
        <position position="858"/>
    </location>
</feature>
<dbReference type="NCBIfam" id="NF004957">
    <property type="entry name" value="PRK06300.1"/>
    <property type="match status" value="1"/>
</dbReference>
<dbReference type="FunFam" id="1.10.8.400:FF:000001">
    <property type="entry name" value="Enoyl-[acyl-carrier-protein] reductase [NADH]"/>
    <property type="match status" value="1"/>
</dbReference>
<dbReference type="STRING" id="3076.A0A2P6U2C5"/>
<comment type="caution">
    <text evidence="13">The sequence shown here is derived from an EMBL/GenBank/DDBJ whole genome shotgun (WGS) entry which is preliminary data.</text>
</comment>
<comment type="similarity">
    <text evidence="3 11">Belongs to the aldehyde dehydrogenase family.</text>
</comment>
<evidence type="ECO:0000256" key="7">
    <source>
        <dbReference type="ARBA" id="ARBA00023027"/>
    </source>
</evidence>
<keyword evidence="7" id="KW-0520">NAD</keyword>
<dbReference type="Gene3D" id="3.40.605.10">
    <property type="entry name" value="Aldehyde Dehydrogenase, Chain A, domain 1"/>
    <property type="match status" value="1"/>
</dbReference>
<evidence type="ECO:0000256" key="8">
    <source>
        <dbReference type="ARBA" id="ARBA00023098"/>
    </source>
</evidence>
<keyword evidence="8" id="KW-0443">Lipid metabolism</keyword>
<evidence type="ECO:0000256" key="2">
    <source>
        <dbReference type="ARBA" id="ARBA00009233"/>
    </source>
</evidence>
<dbReference type="Pfam" id="PF00171">
    <property type="entry name" value="Aldedh"/>
    <property type="match status" value="1"/>
</dbReference>
<dbReference type="CDD" id="cd05372">
    <property type="entry name" value="ENR_SDR"/>
    <property type="match status" value="1"/>
</dbReference>
<proteinExistence type="inferred from homology"/>
<dbReference type="InterPro" id="IPR036291">
    <property type="entry name" value="NAD(P)-bd_dom_sf"/>
</dbReference>
<dbReference type="GO" id="GO:0005739">
    <property type="term" value="C:mitochondrion"/>
    <property type="evidence" value="ECO:0007669"/>
    <property type="project" value="UniProtKB-ARBA"/>
</dbReference>
<name>A0A2P6U2C5_CHLSO</name>
<dbReference type="InterPro" id="IPR016160">
    <property type="entry name" value="Ald_DH_CS_CYS"/>
</dbReference>
<dbReference type="FunFam" id="3.40.605.10:FF:000011">
    <property type="entry name" value="ALD5p Mitochondrial aldehyde dehydrogenase"/>
    <property type="match status" value="1"/>
</dbReference>
<dbReference type="InterPro" id="IPR029510">
    <property type="entry name" value="Ald_DH_CS_GLU"/>
</dbReference>
<evidence type="ECO:0000313" key="14">
    <source>
        <dbReference type="Proteomes" id="UP000239899"/>
    </source>
</evidence>
<dbReference type="FunFam" id="3.40.309.10:FF:000001">
    <property type="entry name" value="Mitochondrial aldehyde dehydrogenase 2"/>
    <property type="match status" value="1"/>
</dbReference>
<dbReference type="PROSITE" id="PS00070">
    <property type="entry name" value="ALDEHYDE_DEHYDR_CYS"/>
    <property type="match status" value="1"/>
</dbReference>
<evidence type="ECO:0000256" key="4">
    <source>
        <dbReference type="ARBA" id="ARBA00022516"/>
    </source>
</evidence>
<dbReference type="AlphaFoldDB" id="A0A2P6U2C5"/>
<dbReference type="PRINTS" id="PR00081">
    <property type="entry name" value="GDHRDH"/>
</dbReference>
<dbReference type="InterPro" id="IPR016163">
    <property type="entry name" value="Ald_DH_C"/>
</dbReference>
<evidence type="ECO:0000259" key="12">
    <source>
        <dbReference type="Pfam" id="PF00171"/>
    </source>
</evidence>
<reference evidence="13 14" key="1">
    <citation type="journal article" date="2018" name="Plant J.">
        <title>Genome sequences of Chlorella sorokiniana UTEX 1602 and Micractinium conductrix SAG 241.80: implications to maltose excretion by a green alga.</title>
        <authorList>
            <person name="Arriola M.B."/>
            <person name="Velmurugan N."/>
            <person name="Zhang Y."/>
            <person name="Plunkett M.H."/>
            <person name="Hondzo H."/>
            <person name="Barney B.M."/>
        </authorList>
    </citation>
    <scope>NUCLEOTIDE SEQUENCE [LARGE SCALE GENOMIC DNA]</scope>
    <source>
        <strain evidence="14">UTEX 1602</strain>
    </source>
</reference>
<accession>A0A2P6U2C5</accession>
<evidence type="ECO:0000256" key="10">
    <source>
        <dbReference type="PROSITE-ProRule" id="PRU10007"/>
    </source>
</evidence>
<keyword evidence="5" id="KW-0276">Fatty acid metabolism</keyword>
<dbReference type="Gene3D" id="1.10.8.400">
    <property type="entry name" value="Enoyl acyl carrier protein reductase"/>
    <property type="match status" value="1"/>
</dbReference>
<keyword evidence="9" id="KW-0275">Fatty acid biosynthesis</keyword>
<dbReference type="OrthoDB" id="417891at2759"/>
<sequence>MAAVASSQRAVCAALRTTAVQQHRSVAAAPAPARQAAVFAPKRSLAVRARRASTVAVQASGAGLPIDLRGKRAFIAGVADDQGFGWAIAKCLAEAGAEISLGVWVPALNIFETSFRRGKFDESRRLSNGSLMDFAHIYPMDAVFDTPDDVPQDVKENKRYAGNQGWTVSECAAKVAKDWGQVDILVHSLANGPEVQKSLLETSRRGYLAAMSASSYSFVSLMQRFGPLMNQGGAAISLTYVAADRVIPGYGGGMSSAKAALESDTRVLAYEAGRKYGVRVNTISAGPLGSRAAKAIGFIDDMIRYSYENAPVKKELAATEVGAVAAFLCSPLASAVTGQTLYVDNGLSVMGLAVDSKTLDRSLDTAERTKVLPLESTTLFNLHRIIQIAFCKSKMPSDSRLEQQAYAFSLRGEKLKGGKTNELAATAGTAYEAGGKTYTVTAGKRSISNTQHYVPRCIEGSREAELDVANCKYVQTRFAKATERNRQKKAPIKVWCIRGTPQEQLQAGMLAHMRMSVAAEGKLYKQVVEYEQKEAERKEQRMAAAAAKKAQRGMPAVTKKVPGFKSLGQGKLPGPAVMPGLTTETAAVAGVAALKGQNASNPLLANVPNKLWIGGQWVDALSGRTFPVLDPRTGEEVFRVAEADKADVELAVAAARKAFDHGEWPRMSGKQRGKVMMRIADLIEEHADELAAIESLDNGKPLVMSKIADIPLSADHFRYYAGWADKLHGKTIPCDNVFGKFFAYTLHEPIGVVGQIIPWNFPLLMMAWKVAPALATGNCIVLKPAEQTPLNAMRMASIFEEAGVPAGTINILPGYGPTAGAAICRHPQVDKLAFTGSTEVGRIVMREAAERIVPVSLELGGKSPLIVDKNVDVDKAVEDCHFALFFNHGQCCAAGSRTYVHEDIYDEFCEKAAARAAKRVVGDPFQEGVEQGPQIDADQLQKILSYIDIGQREGATMLCGGKQKGTAGYFVEPTVFRDVTDQMKIAQEEIFGPVQCILKYSSTEEVIERANACEYGLASGIISRDVNFINTVSRGLKAGTVWVNCYNVYESAVPFGGYKTSGIGRDKGEYALENYTVTKAVYQSLDANQPWI</sequence>
<dbReference type="InterPro" id="IPR016162">
    <property type="entry name" value="Ald_DH_N"/>
</dbReference>
<keyword evidence="14" id="KW-1185">Reference proteome</keyword>
<dbReference type="InterPro" id="IPR016161">
    <property type="entry name" value="Ald_DH/histidinol_DH"/>
</dbReference>
<dbReference type="Proteomes" id="UP000239899">
    <property type="component" value="Unassembled WGS sequence"/>
</dbReference>
<keyword evidence="4" id="KW-0444">Lipid biosynthesis</keyword>
<keyword evidence="6 11" id="KW-0560">Oxidoreductase</keyword>
<evidence type="ECO:0000256" key="9">
    <source>
        <dbReference type="ARBA" id="ARBA00023160"/>
    </source>
</evidence>
<comment type="pathway">
    <text evidence="1">Lipid metabolism; fatty acid biosynthesis.</text>
</comment>
<dbReference type="PANTHER" id="PTHR11699">
    <property type="entry name" value="ALDEHYDE DEHYDROGENASE-RELATED"/>
    <property type="match status" value="1"/>
</dbReference>
<dbReference type="FunFam" id="3.40.605.10:FF:000026">
    <property type="entry name" value="Aldehyde dehydrogenase, putative"/>
    <property type="match status" value="1"/>
</dbReference>
<evidence type="ECO:0000256" key="11">
    <source>
        <dbReference type="RuleBase" id="RU003345"/>
    </source>
</evidence>
<gene>
    <name evidence="13" type="ORF">C2E21_1048</name>
</gene>
<dbReference type="GO" id="GO:0004029">
    <property type="term" value="F:aldehyde dehydrogenase (NAD+) activity"/>
    <property type="evidence" value="ECO:0007669"/>
    <property type="project" value="UniProtKB-ARBA"/>
</dbReference>
<evidence type="ECO:0000256" key="5">
    <source>
        <dbReference type="ARBA" id="ARBA00022832"/>
    </source>
</evidence>
<dbReference type="EMBL" id="LHPG02000002">
    <property type="protein sequence ID" value="PRW60450.1"/>
    <property type="molecule type" value="Genomic_DNA"/>
</dbReference>
<dbReference type="InterPro" id="IPR014358">
    <property type="entry name" value="Enoyl-ACP_Rdtase_NADH"/>
</dbReference>
<evidence type="ECO:0000313" key="13">
    <source>
        <dbReference type="EMBL" id="PRW60450.1"/>
    </source>
</evidence>
<dbReference type="GO" id="GO:0006633">
    <property type="term" value="P:fatty acid biosynthetic process"/>
    <property type="evidence" value="ECO:0007669"/>
    <property type="project" value="UniProtKB-KW"/>
</dbReference>
<dbReference type="PROSITE" id="PS00687">
    <property type="entry name" value="ALDEHYDE_DEHYDR_GLU"/>
    <property type="match status" value="1"/>
</dbReference>
<protein>
    <submittedName>
        <fullName evidence="13">Aldehyde dehydrogenase</fullName>
    </submittedName>
</protein>
<evidence type="ECO:0000256" key="1">
    <source>
        <dbReference type="ARBA" id="ARBA00005194"/>
    </source>
</evidence>
<dbReference type="Pfam" id="PF13561">
    <property type="entry name" value="adh_short_C2"/>
    <property type="match status" value="1"/>
</dbReference>